<accession>A0A9P8BPI5</accession>
<evidence type="ECO:0000313" key="1">
    <source>
        <dbReference type="EMBL" id="KAG9060927.1"/>
    </source>
</evidence>
<keyword evidence="2" id="KW-1185">Reference proteome</keyword>
<dbReference type="EMBL" id="JAHRHY010000028">
    <property type="protein sequence ID" value="KAG9060927.1"/>
    <property type="molecule type" value="Genomic_DNA"/>
</dbReference>
<name>A0A9P8BPI5_9FUNG</name>
<evidence type="ECO:0000313" key="2">
    <source>
        <dbReference type="Proteomes" id="UP000707451"/>
    </source>
</evidence>
<dbReference type="OrthoDB" id="2446582at2759"/>
<organism evidence="1 2">
    <name type="scientific">Linnemannia hyalina</name>
    <dbReference type="NCBI Taxonomy" id="64524"/>
    <lineage>
        <taxon>Eukaryota</taxon>
        <taxon>Fungi</taxon>
        <taxon>Fungi incertae sedis</taxon>
        <taxon>Mucoromycota</taxon>
        <taxon>Mortierellomycotina</taxon>
        <taxon>Mortierellomycetes</taxon>
        <taxon>Mortierellales</taxon>
        <taxon>Mortierellaceae</taxon>
        <taxon>Linnemannia</taxon>
    </lineage>
</organism>
<dbReference type="AlphaFoldDB" id="A0A9P8BPI5"/>
<dbReference type="Proteomes" id="UP000707451">
    <property type="component" value="Unassembled WGS sequence"/>
</dbReference>
<evidence type="ECO:0008006" key="3">
    <source>
        <dbReference type="Google" id="ProtNLM"/>
    </source>
</evidence>
<gene>
    <name evidence="1" type="ORF">KI688_007884</name>
</gene>
<reference evidence="1" key="1">
    <citation type="submission" date="2021-06" db="EMBL/GenBank/DDBJ databases">
        <title>Genome Sequence of Mortierella hyaline Strain SCG-10, a Cold-Adapted, Nitrate-Reducing Fungus Isolated from Soil in Minnesota, USA.</title>
        <authorList>
            <person name="Aldossari N."/>
        </authorList>
    </citation>
    <scope>NUCLEOTIDE SEQUENCE</scope>
    <source>
        <strain evidence="1">SCG-10</strain>
    </source>
</reference>
<sequence length="154" mass="17217">MEQWQLLSDKMFRTAAEVTFTVLQACFEDNDGGNIGTPMSFSTSWFDAFKKRPQIAYCQLRGEAGSVNLEAIELELAEIRQLCTMYDPQNIYNCDETGLYLRELNSKPYTTIGNIAGGKADRTARISIYQRNSLAINIATTMASHVALLSIRAT</sequence>
<comment type="caution">
    <text evidence="1">The sequence shown here is derived from an EMBL/GenBank/DDBJ whole genome shotgun (WGS) entry which is preliminary data.</text>
</comment>
<proteinExistence type="predicted"/>
<protein>
    <recommendedName>
        <fullName evidence="3">HTH CENPB-type domain-containing protein</fullName>
    </recommendedName>
</protein>